<feature type="compositionally biased region" description="Basic and acidic residues" evidence="2">
    <location>
        <begin position="158"/>
        <end position="169"/>
    </location>
</feature>
<feature type="coiled-coil region" evidence="1">
    <location>
        <begin position="66"/>
        <end position="100"/>
    </location>
</feature>
<keyword evidence="1" id="KW-0175">Coiled coil</keyword>
<evidence type="ECO:0000256" key="3">
    <source>
        <dbReference type="SAM" id="SignalP"/>
    </source>
</evidence>
<evidence type="ECO:0000313" key="5">
    <source>
        <dbReference type="Proteomes" id="UP001626550"/>
    </source>
</evidence>
<feature type="region of interest" description="Disordered" evidence="2">
    <location>
        <begin position="144"/>
        <end position="174"/>
    </location>
</feature>
<accession>A0ABD2QPB2</accession>
<keyword evidence="5" id="KW-1185">Reference proteome</keyword>
<proteinExistence type="predicted"/>
<dbReference type="AlphaFoldDB" id="A0ABD2QPB2"/>
<feature type="chain" id="PRO_5044808137" evidence="3">
    <location>
        <begin position="25"/>
        <end position="198"/>
    </location>
</feature>
<comment type="caution">
    <text evidence="4">The sequence shown here is derived from an EMBL/GenBank/DDBJ whole genome shotgun (WGS) entry which is preliminary data.</text>
</comment>
<evidence type="ECO:0000313" key="4">
    <source>
        <dbReference type="EMBL" id="KAL3320331.1"/>
    </source>
</evidence>
<evidence type="ECO:0000256" key="2">
    <source>
        <dbReference type="SAM" id="MobiDB-lite"/>
    </source>
</evidence>
<reference evidence="4 5" key="1">
    <citation type="submission" date="2024-11" db="EMBL/GenBank/DDBJ databases">
        <title>Adaptive evolution of stress response genes in parasites aligns with host niche diversity.</title>
        <authorList>
            <person name="Hahn C."/>
            <person name="Resl P."/>
        </authorList>
    </citation>
    <scope>NUCLEOTIDE SEQUENCE [LARGE SCALE GENOMIC DNA]</scope>
    <source>
        <strain evidence="4">EGGRZ-B1_66</strain>
        <tissue evidence="4">Body</tissue>
    </source>
</reference>
<protein>
    <submittedName>
        <fullName evidence="4">Uncharacterized protein</fullName>
    </submittedName>
</protein>
<feature type="signal peptide" evidence="3">
    <location>
        <begin position="1"/>
        <end position="24"/>
    </location>
</feature>
<dbReference type="EMBL" id="JBJKFK010000060">
    <property type="protein sequence ID" value="KAL3320331.1"/>
    <property type="molecule type" value="Genomic_DNA"/>
</dbReference>
<gene>
    <name evidence="4" type="ORF">Ciccas_001000</name>
</gene>
<name>A0ABD2QPB2_9PLAT</name>
<sequence length="198" mass="21865">MRLEMSILFRSLFGLALIGQIVLSSPTGAPCLNKEECIKTLADAILGYGDCVNVQISNMLKNTNLSEAKAATLKEEKSKMDDLKNNVKNTQANIDQADLILEYSKKMQTLEQSTQTESQNYDMDSCKKARQQIKTMEQLAQWSPEAQRLGAGSSDPARAAEKEIKDNVTKPKSNNSAKTASNFFLYASLLFLAGVFII</sequence>
<dbReference type="Proteomes" id="UP001626550">
    <property type="component" value="Unassembled WGS sequence"/>
</dbReference>
<keyword evidence="3" id="KW-0732">Signal</keyword>
<organism evidence="4 5">
    <name type="scientific">Cichlidogyrus casuarinus</name>
    <dbReference type="NCBI Taxonomy" id="1844966"/>
    <lineage>
        <taxon>Eukaryota</taxon>
        <taxon>Metazoa</taxon>
        <taxon>Spiralia</taxon>
        <taxon>Lophotrochozoa</taxon>
        <taxon>Platyhelminthes</taxon>
        <taxon>Monogenea</taxon>
        <taxon>Monopisthocotylea</taxon>
        <taxon>Dactylogyridea</taxon>
        <taxon>Ancyrocephalidae</taxon>
        <taxon>Cichlidogyrus</taxon>
    </lineage>
</organism>
<evidence type="ECO:0000256" key="1">
    <source>
        <dbReference type="SAM" id="Coils"/>
    </source>
</evidence>